<dbReference type="RefSeq" id="XP_056046109.1">
    <property type="nucleotide sequence ID" value="XM_056186621.1"/>
</dbReference>
<comment type="caution">
    <text evidence="2">The sequence shown here is derived from an EMBL/GenBank/DDBJ whole genome shotgun (WGS) entry which is preliminary data.</text>
</comment>
<protein>
    <recommendedName>
        <fullName evidence="1">Non-structural maintenance of chromosomes element 1 homolog</fullName>
        <ecNumber evidence="1">2.3.2.27</ecNumber>
    </recommendedName>
</protein>
<dbReference type="GO" id="GO:0030915">
    <property type="term" value="C:Smc5-Smc6 complex"/>
    <property type="evidence" value="ECO:0007669"/>
    <property type="project" value="UniProtKB-UniRule"/>
</dbReference>
<keyword evidence="1" id="KW-0479">Metal-binding</keyword>
<keyword evidence="1" id="KW-0833">Ubl conjugation pathway</keyword>
<keyword evidence="1" id="KW-0234">DNA repair</keyword>
<dbReference type="Gene3D" id="3.90.1150.220">
    <property type="match status" value="1"/>
</dbReference>
<dbReference type="GO" id="GO:0006310">
    <property type="term" value="P:DNA recombination"/>
    <property type="evidence" value="ECO:0007669"/>
    <property type="project" value="UniProtKB-KW"/>
</dbReference>
<keyword evidence="1" id="KW-0227">DNA damage</keyword>
<comment type="similarity">
    <text evidence="1">Belongs to the NSE1 family.</text>
</comment>
<keyword evidence="3" id="KW-1185">Reference proteome</keyword>
<sequence length="144" mass="15964">MSRPSRHVASLIALTSAGGFCSSHASISGRNYLALSAYFLQLAMSSEERDLTDVHRALIQAFIVNRKFTTSELQRALANILSVSNQIAQSGSEVGHEVRARDITEEQIDDYVGVANSALYHLDYEIRCTKDSDNSLTWQLEVLE</sequence>
<evidence type="ECO:0000256" key="1">
    <source>
        <dbReference type="RuleBase" id="RU368018"/>
    </source>
</evidence>
<dbReference type="Pfam" id="PF07574">
    <property type="entry name" value="SMC_Nse1"/>
    <property type="match status" value="1"/>
</dbReference>
<name>A0AAD7QWC1_9ASCO</name>
<dbReference type="GO" id="GO:0006281">
    <property type="term" value="P:DNA repair"/>
    <property type="evidence" value="ECO:0007669"/>
    <property type="project" value="UniProtKB-UniRule"/>
</dbReference>
<dbReference type="GeneID" id="80881787"/>
<evidence type="ECO:0000313" key="3">
    <source>
        <dbReference type="Proteomes" id="UP001217417"/>
    </source>
</evidence>
<dbReference type="InterPro" id="IPR011513">
    <property type="entry name" value="Nse1"/>
</dbReference>
<keyword evidence="1" id="KW-0539">Nucleus</keyword>
<comment type="subunit">
    <text evidence="1">Component of the Smc5-Smc6 complex.</text>
</comment>
<dbReference type="GO" id="GO:0008270">
    <property type="term" value="F:zinc ion binding"/>
    <property type="evidence" value="ECO:0007669"/>
    <property type="project" value="UniProtKB-KW"/>
</dbReference>
<accession>A0AAD7QWC1</accession>
<dbReference type="EMBL" id="JARPMG010000002">
    <property type="protein sequence ID" value="KAJ8102659.1"/>
    <property type="molecule type" value="Genomic_DNA"/>
</dbReference>
<comment type="subcellular location">
    <subcellularLocation>
        <location evidence="1">Nucleus</location>
    </subcellularLocation>
</comment>
<comment type="function">
    <text evidence="1">Acts in a DNA repair pathway for removal of UV-induced DNA damage that is distinct from classical nucleotide excision repair and in repair of ionizing radiation damage. Functions in homologous recombination repair of DNA double strand breaks and in recovery of stalled replication forks.</text>
</comment>
<keyword evidence="1" id="KW-0233">DNA recombination</keyword>
<dbReference type="Proteomes" id="UP001217417">
    <property type="component" value="Unassembled WGS sequence"/>
</dbReference>
<reference evidence="2" key="1">
    <citation type="submission" date="2023-03" db="EMBL/GenBank/DDBJ databases">
        <title>Near-Complete genome sequence of Lipomyces tetrasporous NRRL Y-64009, an oleaginous yeast capable of growing on lignocellulosic hydrolysates.</title>
        <authorList>
            <consortium name="Lawrence Berkeley National Laboratory"/>
            <person name="Jagtap S.S."/>
            <person name="Liu J.-J."/>
            <person name="Walukiewicz H.E."/>
            <person name="Pangilinan J."/>
            <person name="Lipzen A."/>
            <person name="Ahrendt S."/>
            <person name="Koriabine M."/>
            <person name="Cobaugh K."/>
            <person name="Salamov A."/>
            <person name="Yoshinaga Y."/>
            <person name="Ng V."/>
            <person name="Daum C."/>
            <person name="Grigoriev I.V."/>
            <person name="Slininger P.J."/>
            <person name="Dien B.S."/>
            <person name="Jin Y.-S."/>
            <person name="Rao C.V."/>
        </authorList>
    </citation>
    <scope>NUCLEOTIDE SEQUENCE</scope>
    <source>
        <strain evidence="2">NRRL Y-64009</strain>
    </source>
</reference>
<dbReference type="GO" id="GO:0005634">
    <property type="term" value="C:nucleus"/>
    <property type="evidence" value="ECO:0007669"/>
    <property type="project" value="UniProtKB-SubCell"/>
</dbReference>
<evidence type="ECO:0000313" key="2">
    <source>
        <dbReference type="EMBL" id="KAJ8102659.1"/>
    </source>
</evidence>
<dbReference type="AlphaFoldDB" id="A0AAD7QWC1"/>
<dbReference type="EC" id="2.3.2.27" evidence="1"/>
<dbReference type="GO" id="GO:0061630">
    <property type="term" value="F:ubiquitin protein ligase activity"/>
    <property type="evidence" value="ECO:0007669"/>
    <property type="project" value="UniProtKB-EC"/>
</dbReference>
<keyword evidence="1" id="KW-0863">Zinc-finger</keyword>
<proteinExistence type="inferred from homology"/>
<gene>
    <name evidence="2" type="ORF">POJ06DRAFT_245273</name>
</gene>
<organism evidence="2 3">
    <name type="scientific">Lipomyces tetrasporus</name>
    <dbReference type="NCBI Taxonomy" id="54092"/>
    <lineage>
        <taxon>Eukaryota</taxon>
        <taxon>Fungi</taxon>
        <taxon>Dikarya</taxon>
        <taxon>Ascomycota</taxon>
        <taxon>Saccharomycotina</taxon>
        <taxon>Lipomycetes</taxon>
        <taxon>Lipomycetales</taxon>
        <taxon>Lipomycetaceae</taxon>
        <taxon>Lipomyces</taxon>
    </lineage>
</organism>
<keyword evidence="1" id="KW-0862">Zinc</keyword>
<keyword evidence="1" id="KW-0808">Transferase</keyword>
<comment type="catalytic activity">
    <reaction evidence="1">
        <text>S-ubiquitinyl-[E2 ubiquitin-conjugating enzyme]-L-cysteine + [acceptor protein]-L-lysine = [E2 ubiquitin-conjugating enzyme]-L-cysteine + N(6)-ubiquitinyl-[acceptor protein]-L-lysine.</text>
        <dbReference type="EC" id="2.3.2.27"/>
    </reaction>
</comment>